<dbReference type="PANTHER" id="PTHR14614:SF109">
    <property type="entry name" value="RIBOSOMAL LYSINE N-METHYLTRANSFERASE 5"/>
    <property type="match status" value="1"/>
</dbReference>
<dbReference type="CDD" id="cd02440">
    <property type="entry name" value="AdoMet_MTases"/>
    <property type="match status" value="1"/>
</dbReference>
<dbReference type="Gene3D" id="3.40.50.150">
    <property type="entry name" value="Vaccinia Virus protein VP39"/>
    <property type="match status" value="1"/>
</dbReference>
<gene>
    <name evidence="1" type="ORF">HK097_011343</name>
</gene>
<dbReference type="SUPFAM" id="SSF53335">
    <property type="entry name" value="S-adenosyl-L-methionine-dependent methyltransferases"/>
    <property type="match status" value="1"/>
</dbReference>
<dbReference type="PANTHER" id="PTHR14614">
    <property type="entry name" value="HEPATOCELLULAR CARCINOMA-ASSOCIATED ANTIGEN"/>
    <property type="match status" value="1"/>
</dbReference>
<dbReference type="EMBL" id="JADGJD010000922">
    <property type="protein sequence ID" value="KAJ3047659.1"/>
    <property type="molecule type" value="Genomic_DNA"/>
</dbReference>
<evidence type="ECO:0000313" key="1">
    <source>
        <dbReference type="EMBL" id="KAJ3047659.1"/>
    </source>
</evidence>
<keyword evidence="2" id="KW-1185">Reference proteome</keyword>
<name>A0AAD5S891_9FUNG</name>
<organism evidence="1 2">
    <name type="scientific">Rhizophlyctis rosea</name>
    <dbReference type="NCBI Taxonomy" id="64517"/>
    <lineage>
        <taxon>Eukaryota</taxon>
        <taxon>Fungi</taxon>
        <taxon>Fungi incertae sedis</taxon>
        <taxon>Chytridiomycota</taxon>
        <taxon>Chytridiomycota incertae sedis</taxon>
        <taxon>Chytridiomycetes</taxon>
        <taxon>Rhizophlyctidales</taxon>
        <taxon>Rhizophlyctidaceae</taxon>
        <taxon>Rhizophlyctis</taxon>
    </lineage>
</organism>
<dbReference type="Pfam" id="PF10294">
    <property type="entry name" value="Methyltransf_16"/>
    <property type="match status" value="1"/>
</dbReference>
<dbReference type="InterPro" id="IPR019410">
    <property type="entry name" value="Methyltransf_16"/>
</dbReference>
<sequence length="225" mass="24130">MTKDTYSLPLSTTHSLTLLQNTSSGTSGTTIWPGGRDLASYLALQSQKGKLSLHKKRLVDLGTGTGIVGLTAAHCGASVTLTDQEHIINGAVLSENIAANADETAANGGNISTLVLDWNIHAQGVEGIDPPYDIVCGADVMYDISFAEPLSHTIAALTDTKSTIYIAYERRDPLVHDRFMEVMKELGFKGTKVTKRATGKIQDQDSLVDIWKFKKVAVKSLPADA</sequence>
<dbReference type="InterPro" id="IPR029063">
    <property type="entry name" value="SAM-dependent_MTases_sf"/>
</dbReference>
<proteinExistence type="predicted"/>
<reference evidence="1" key="1">
    <citation type="submission" date="2020-05" db="EMBL/GenBank/DDBJ databases">
        <title>Phylogenomic resolution of chytrid fungi.</title>
        <authorList>
            <person name="Stajich J.E."/>
            <person name="Amses K."/>
            <person name="Simmons R."/>
            <person name="Seto K."/>
            <person name="Myers J."/>
            <person name="Bonds A."/>
            <person name="Quandt C.A."/>
            <person name="Barry K."/>
            <person name="Liu P."/>
            <person name="Grigoriev I."/>
            <person name="Longcore J.E."/>
            <person name="James T.Y."/>
        </authorList>
    </citation>
    <scope>NUCLEOTIDE SEQUENCE</scope>
    <source>
        <strain evidence="1">JEL0318</strain>
    </source>
</reference>
<dbReference type="AlphaFoldDB" id="A0AAD5S891"/>
<comment type="caution">
    <text evidence="1">The sequence shown here is derived from an EMBL/GenBank/DDBJ whole genome shotgun (WGS) entry which is preliminary data.</text>
</comment>
<protein>
    <submittedName>
        <fullName evidence="1">Uncharacterized protein</fullName>
    </submittedName>
</protein>
<accession>A0AAD5S891</accession>
<dbReference type="Proteomes" id="UP001212841">
    <property type="component" value="Unassembled WGS sequence"/>
</dbReference>
<evidence type="ECO:0000313" key="2">
    <source>
        <dbReference type="Proteomes" id="UP001212841"/>
    </source>
</evidence>